<keyword evidence="1" id="KW-0732">Signal</keyword>
<organism evidence="2 3">
    <name type="scientific">Apiospora saccharicola</name>
    <dbReference type="NCBI Taxonomy" id="335842"/>
    <lineage>
        <taxon>Eukaryota</taxon>
        <taxon>Fungi</taxon>
        <taxon>Dikarya</taxon>
        <taxon>Ascomycota</taxon>
        <taxon>Pezizomycotina</taxon>
        <taxon>Sordariomycetes</taxon>
        <taxon>Xylariomycetidae</taxon>
        <taxon>Amphisphaeriales</taxon>
        <taxon>Apiosporaceae</taxon>
        <taxon>Apiospora</taxon>
    </lineage>
</organism>
<feature type="chain" id="PRO_5047128461" evidence="1">
    <location>
        <begin position="22"/>
        <end position="237"/>
    </location>
</feature>
<evidence type="ECO:0000256" key="1">
    <source>
        <dbReference type="SAM" id="SignalP"/>
    </source>
</evidence>
<protein>
    <submittedName>
        <fullName evidence="2">Uncharacterized protein</fullName>
    </submittedName>
</protein>
<keyword evidence="3" id="KW-1185">Reference proteome</keyword>
<proteinExistence type="predicted"/>
<reference evidence="2 3" key="1">
    <citation type="submission" date="2023-01" db="EMBL/GenBank/DDBJ databases">
        <title>Analysis of 21 Apiospora genomes using comparative genomics revels a genus with tremendous synthesis potential of carbohydrate active enzymes and secondary metabolites.</title>
        <authorList>
            <person name="Sorensen T."/>
        </authorList>
    </citation>
    <scope>NUCLEOTIDE SEQUENCE [LARGE SCALE GENOMIC DNA]</scope>
    <source>
        <strain evidence="2 3">CBS 83171</strain>
    </source>
</reference>
<name>A0ABR1U2Q8_9PEZI</name>
<comment type="caution">
    <text evidence="2">The sequence shown here is derived from an EMBL/GenBank/DDBJ whole genome shotgun (WGS) entry which is preliminary data.</text>
</comment>
<accession>A0ABR1U2Q8</accession>
<dbReference type="Proteomes" id="UP001446871">
    <property type="component" value="Unassembled WGS sequence"/>
</dbReference>
<evidence type="ECO:0000313" key="3">
    <source>
        <dbReference type="Proteomes" id="UP001446871"/>
    </source>
</evidence>
<gene>
    <name evidence="2" type="ORF">PG996_012493</name>
</gene>
<evidence type="ECO:0000313" key="2">
    <source>
        <dbReference type="EMBL" id="KAK8053192.1"/>
    </source>
</evidence>
<sequence length="237" mass="26253">MFSKTLNLALLWAFLCGVLMALTVVCCPEPQSRLFADEAYQDAAVLPSPPRSNSDLVKRPTGQGESRGITVKLAIEEGGPIMEFYGTVQQVEKQIQAIKPDFKITPVHKPYTPAPKQLDDGKNLTCLDPYNNYSYPLYVSWNIDYLRGLGNATCGDHGGSDGTDCGQIACQWKGAIKWCNMGAEYYETKCSDFADYAADILHGCKHRWTTAADYIHGQEEDKTYDHDFTVVVEAGDC</sequence>
<dbReference type="EMBL" id="JAQQWM010000008">
    <property type="protein sequence ID" value="KAK8053192.1"/>
    <property type="molecule type" value="Genomic_DNA"/>
</dbReference>
<feature type="signal peptide" evidence="1">
    <location>
        <begin position="1"/>
        <end position="21"/>
    </location>
</feature>